<gene>
    <name evidence="2" type="ORF">ACFO3Q_12975</name>
</gene>
<evidence type="ECO:0000256" key="1">
    <source>
        <dbReference type="SAM" id="MobiDB-lite"/>
    </source>
</evidence>
<keyword evidence="3" id="KW-1185">Reference proteome</keyword>
<feature type="compositionally biased region" description="Acidic residues" evidence="1">
    <location>
        <begin position="120"/>
        <end position="131"/>
    </location>
</feature>
<comment type="caution">
    <text evidence="2">The sequence shown here is derived from an EMBL/GenBank/DDBJ whole genome shotgun (WGS) entry which is preliminary data.</text>
</comment>
<protein>
    <submittedName>
        <fullName evidence="2">Uncharacterized protein</fullName>
    </submittedName>
</protein>
<accession>A0ABV9NPT1</accession>
<sequence length="131" mass="14213">MGNLRFREAAPGLTVELIATRINFDYTPPQHEGDVGDVLATWWGRWHQPVAGGYVPFGDSGRTMQTRLSEHADASVDAGIDPVTGASLNISPLGALQWLKAWYDYQCNAETAPPPPEPDPQPDPEPESSGD</sequence>
<evidence type="ECO:0000313" key="3">
    <source>
        <dbReference type="Proteomes" id="UP001595892"/>
    </source>
</evidence>
<evidence type="ECO:0000313" key="2">
    <source>
        <dbReference type="EMBL" id="MFC4729080.1"/>
    </source>
</evidence>
<feature type="region of interest" description="Disordered" evidence="1">
    <location>
        <begin position="108"/>
        <end position="131"/>
    </location>
</feature>
<reference evidence="3" key="1">
    <citation type="journal article" date="2019" name="Int. J. Syst. Evol. Microbiol.">
        <title>The Global Catalogue of Microorganisms (GCM) 10K type strain sequencing project: providing services to taxonomists for standard genome sequencing and annotation.</title>
        <authorList>
            <consortium name="The Broad Institute Genomics Platform"/>
            <consortium name="The Broad Institute Genome Sequencing Center for Infectious Disease"/>
            <person name="Wu L."/>
            <person name="Ma J."/>
        </authorList>
    </citation>
    <scope>NUCLEOTIDE SEQUENCE [LARGE SCALE GENOMIC DNA]</scope>
    <source>
        <strain evidence="3">CGMCC 1.13574</strain>
    </source>
</reference>
<organism evidence="2 3">
    <name type="scientific">Coralloluteibacterium thermophilum</name>
    <dbReference type="NCBI Taxonomy" id="2707049"/>
    <lineage>
        <taxon>Bacteria</taxon>
        <taxon>Pseudomonadati</taxon>
        <taxon>Pseudomonadota</taxon>
        <taxon>Gammaproteobacteria</taxon>
        <taxon>Lysobacterales</taxon>
        <taxon>Lysobacteraceae</taxon>
        <taxon>Coralloluteibacterium</taxon>
    </lineage>
</organism>
<dbReference type="EMBL" id="JBHSGG010000036">
    <property type="protein sequence ID" value="MFC4729080.1"/>
    <property type="molecule type" value="Genomic_DNA"/>
</dbReference>
<name>A0ABV9NPT1_9GAMM</name>
<proteinExistence type="predicted"/>
<dbReference type="Proteomes" id="UP001595892">
    <property type="component" value="Unassembled WGS sequence"/>
</dbReference>